<accession>A0ACC3MS61</accession>
<comment type="caution">
    <text evidence="1">The sequence shown here is derived from an EMBL/GenBank/DDBJ whole genome shotgun (WGS) entry which is preliminary data.</text>
</comment>
<evidence type="ECO:0000313" key="1">
    <source>
        <dbReference type="EMBL" id="KAK3702210.1"/>
    </source>
</evidence>
<keyword evidence="2" id="KW-1185">Reference proteome</keyword>
<name>A0ACC3MS61_9PEZI</name>
<gene>
    <name evidence="1" type="ORF">LTR37_015042</name>
</gene>
<proteinExistence type="predicted"/>
<sequence length="473" mass="51989">MQLKSILLLLSTALVVPAQEACCATPTWLLEAARSEDVACDISKIATATYQHIEEEWHEIHAVEKLFRSEGAVTAPAYARAEAIGNSRTDICQASVFPSDVGQQVKQSQGIGKAFREFVEAEQAYDTAKLAHSAAAETSKKICTEEEMGPLQDLMAWREQQKTRIKSSTASQVGQRAANALTEPTSTENLTAAPTSAFANWLPGWWCEMQERLMRKLAIDVAESIATAHCLARVNENPATNNILKPQLSSGQTDNRCKAPNSYQAPIVMLQRFLFCVVAILVATALTAKCIHSTWAQGVTQSKEVACYAIMAAIGKFDQIGDEWDDPRAPYPIFWQKGTVKAPASARADAISPRCCGAMSEVQRNTTALSSVTLDTLEELVEIMDLEHHCLPDSVTESDPGKGVEIGREITEAFGKCIAYEKKYKEAMLAYATSVERAKEICKEEEMAPLEELSVWLRAVEQQAYQTSTQQQK</sequence>
<protein>
    <submittedName>
        <fullName evidence="1">Uncharacterized protein</fullName>
    </submittedName>
</protein>
<organism evidence="1 2">
    <name type="scientific">Vermiconidia calcicola</name>
    <dbReference type="NCBI Taxonomy" id="1690605"/>
    <lineage>
        <taxon>Eukaryota</taxon>
        <taxon>Fungi</taxon>
        <taxon>Dikarya</taxon>
        <taxon>Ascomycota</taxon>
        <taxon>Pezizomycotina</taxon>
        <taxon>Dothideomycetes</taxon>
        <taxon>Dothideomycetidae</taxon>
        <taxon>Mycosphaerellales</taxon>
        <taxon>Extremaceae</taxon>
        <taxon>Vermiconidia</taxon>
    </lineage>
</organism>
<evidence type="ECO:0000313" key="2">
    <source>
        <dbReference type="Proteomes" id="UP001281147"/>
    </source>
</evidence>
<dbReference type="Proteomes" id="UP001281147">
    <property type="component" value="Unassembled WGS sequence"/>
</dbReference>
<dbReference type="EMBL" id="JAUTXU010000164">
    <property type="protein sequence ID" value="KAK3702210.1"/>
    <property type="molecule type" value="Genomic_DNA"/>
</dbReference>
<reference evidence="1" key="1">
    <citation type="submission" date="2023-07" db="EMBL/GenBank/DDBJ databases">
        <title>Black Yeasts Isolated from many extreme environments.</title>
        <authorList>
            <person name="Coleine C."/>
            <person name="Stajich J.E."/>
            <person name="Selbmann L."/>
        </authorList>
    </citation>
    <scope>NUCLEOTIDE SEQUENCE</scope>
    <source>
        <strain evidence="1">CCFEE 5714</strain>
    </source>
</reference>